<feature type="transmembrane region" description="Helical" evidence="2">
    <location>
        <begin position="112"/>
        <end position="130"/>
    </location>
</feature>
<evidence type="ECO:0000256" key="1">
    <source>
        <dbReference type="SAM" id="MobiDB-lite"/>
    </source>
</evidence>
<keyword evidence="2" id="KW-1133">Transmembrane helix</keyword>
<dbReference type="Proteomes" id="UP000314294">
    <property type="component" value="Unassembled WGS sequence"/>
</dbReference>
<dbReference type="EMBL" id="SRLO01001430">
    <property type="protein sequence ID" value="TNN37872.1"/>
    <property type="molecule type" value="Genomic_DNA"/>
</dbReference>
<protein>
    <submittedName>
        <fullName evidence="3">Uncharacterized protein</fullName>
    </submittedName>
</protein>
<comment type="caution">
    <text evidence="3">The sequence shown here is derived from an EMBL/GenBank/DDBJ whole genome shotgun (WGS) entry which is preliminary data.</text>
</comment>
<keyword evidence="2" id="KW-0812">Transmembrane</keyword>
<feature type="region of interest" description="Disordered" evidence="1">
    <location>
        <begin position="136"/>
        <end position="159"/>
    </location>
</feature>
<evidence type="ECO:0000256" key="2">
    <source>
        <dbReference type="SAM" id="Phobius"/>
    </source>
</evidence>
<accession>A0A4Z2FBU9</accession>
<evidence type="ECO:0000313" key="3">
    <source>
        <dbReference type="EMBL" id="TNN37872.1"/>
    </source>
</evidence>
<name>A0A4Z2FBU9_9TELE</name>
<evidence type="ECO:0000313" key="4">
    <source>
        <dbReference type="Proteomes" id="UP000314294"/>
    </source>
</evidence>
<feature type="compositionally biased region" description="Polar residues" evidence="1">
    <location>
        <begin position="136"/>
        <end position="153"/>
    </location>
</feature>
<gene>
    <name evidence="3" type="ORF">EYF80_051955</name>
</gene>
<dbReference type="AlphaFoldDB" id="A0A4Z2FBU9"/>
<sequence length="159" mass="16869">MSAIVWKRGSAANRRTSEILSMESHTAASQQHHRAHDLGGGPCSHNDIVKLETREAPPCHSLIVRWHDLIGRGQAVSAHGVAAGGVEAVAGLRAAGPIRPLLVEPGNNRSDIIIIVIVIIIIIIIIMSRLSTHGTRQPGEQAQAPLTGSQNAALLQPHV</sequence>
<keyword evidence="2" id="KW-0472">Membrane</keyword>
<organism evidence="3 4">
    <name type="scientific">Liparis tanakae</name>
    <name type="common">Tanaka's snailfish</name>
    <dbReference type="NCBI Taxonomy" id="230148"/>
    <lineage>
        <taxon>Eukaryota</taxon>
        <taxon>Metazoa</taxon>
        <taxon>Chordata</taxon>
        <taxon>Craniata</taxon>
        <taxon>Vertebrata</taxon>
        <taxon>Euteleostomi</taxon>
        <taxon>Actinopterygii</taxon>
        <taxon>Neopterygii</taxon>
        <taxon>Teleostei</taxon>
        <taxon>Neoteleostei</taxon>
        <taxon>Acanthomorphata</taxon>
        <taxon>Eupercaria</taxon>
        <taxon>Perciformes</taxon>
        <taxon>Cottioidei</taxon>
        <taxon>Cottales</taxon>
        <taxon>Liparidae</taxon>
        <taxon>Liparis</taxon>
    </lineage>
</organism>
<proteinExistence type="predicted"/>
<reference evidence="3 4" key="1">
    <citation type="submission" date="2019-03" db="EMBL/GenBank/DDBJ databases">
        <title>First draft genome of Liparis tanakae, snailfish: a comprehensive survey of snailfish specific genes.</title>
        <authorList>
            <person name="Kim W."/>
            <person name="Song I."/>
            <person name="Jeong J.-H."/>
            <person name="Kim D."/>
            <person name="Kim S."/>
            <person name="Ryu S."/>
            <person name="Song J.Y."/>
            <person name="Lee S.K."/>
        </authorList>
    </citation>
    <scope>NUCLEOTIDE SEQUENCE [LARGE SCALE GENOMIC DNA]</scope>
    <source>
        <tissue evidence="3">Muscle</tissue>
    </source>
</reference>
<keyword evidence="4" id="KW-1185">Reference proteome</keyword>